<gene>
    <name evidence="1" type="ORF">FOZ61_000439</name>
</gene>
<sequence>MIIVLHVDGEREAGRPQPPLWRTALDKAPYLGLVVICIWCVRLNCRATRLADCARDIAIKRMGEPENMSKSAPSDMRERFVIALPRRMSRRSSRAMCDFCRMVACLSIAAAKRGENV</sequence>
<organism evidence="1 2">
    <name type="scientific">Perkinsus olseni</name>
    <name type="common">Perkinsus atlanticus</name>
    <dbReference type="NCBI Taxonomy" id="32597"/>
    <lineage>
        <taxon>Eukaryota</taxon>
        <taxon>Sar</taxon>
        <taxon>Alveolata</taxon>
        <taxon>Perkinsozoa</taxon>
        <taxon>Perkinsea</taxon>
        <taxon>Perkinsida</taxon>
        <taxon>Perkinsidae</taxon>
        <taxon>Perkinsus</taxon>
    </lineage>
</organism>
<protein>
    <submittedName>
        <fullName evidence="1">Uncharacterized protein</fullName>
    </submittedName>
</protein>
<proteinExistence type="predicted"/>
<name>A0A7J6LZT5_PEROL</name>
<reference evidence="1 2" key="1">
    <citation type="submission" date="2020-04" db="EMBL/GenBank/DDBJ databases">
        <title>Perkinsus olseni comparative genomics.</title>
        <authorList>
            <person name="Bogema D.R."/>
        </authorList>
    </citation>
    <scope>NUCLEOTIDE SEQUENCE [LARGE SCALE GENOMIC DNA]</scope>
    <source>
        <strain evidence="1">ATCC PRA-179</strain>
    </source>
</reference>
<evidence type="ECO:0000313" key="1">
    <source>
        <dbReference type="EMBL" id="KAF4664812.1"/>
    </source>
</evidence>
<comment type="caution">
    <text evidence="1">The sequence shown here is derived from an EMBL/GenBank/DDBJ whole genome shotgun (WGS) entry which is preliminary data.</text>
</comment>
<dbReference type="AlphaFoldDB" id="A0A7J6LZT5"/>
<evidence type="ECO:0000313" key="2">
    <source>
        <dbReference type="Proteomes" id="UP000570595"/>
    </source>
</evidence>
<dbReference type="Proteomes" id="UP000570595">
    <property type="component" value="Unassembled WGS sequence"/>
</dbReference>
<dbReference type="EMBL" id="JABAHT010000108">
    <property type="protein sequence ID" value="KAF4664812.1"/>
    <property type="molecule type" value="Genomic_DNA"/>
</dbReference>
<accession>A0A7J6LZT5</accession>